<evidence type="ECO:0000256" key="4">
    <source>
        <dbReference type="ARBA" id="ARBA00022958"/>
    </source>
</evidence>
<keyword evidence="4" id="KW-0630">Potassium</keyword>
<organism evidence="7 8">
    <name type="scientific">Pseudoalteromonas tunicata D2</name>
    <dbReference type="NCBI Taxonomy" id="87626"/>
    <lineage>
        <taxon>Bacteria</taxon>
        <taxon>Pseudomonadati</taxon>
        <taxon>Pseudomonadota</taxon>
        <taxon>Gammaproteobacteria</taxon>
        <taxon>Alteromonadales</taxon>
        <taxon>Pseudoalteromonadaceae</taxon>
        <taxon>Pseudoalteromonas</taxon>
    </lineage>
</organism>
<dbReference type="AlphaFoldDB" id="A4C486"/>
<dbReference type="SUPFAM" id="SSF88723">
    <property type="entry name" value="PIN domain-like"/>
    <property type="match status" value="1"/>
</dbReference>
<evidence type="ECO:0000256" key="1">
    <source>
        <dbReference type="ARBA" id="ARBA00022722"/>
    </source>
</evidence>
<dbReference type="CDD" id="cd09859">
    <property type="entry name" value="PIN_53EXO"/>
    <property type="match status" value="1"/>
</dbReference>
<dbReference type="Proteomes" id="UP000006201">
    <property type="component" value="Unassembled WGS sequence"/>
</dbReference>
<dbReference type="InterPro" id="IPR020046">
    <property type="entry name" value="5-3_exonucl_a-hlix_arch_N"/>
</dbReference>
<dbReference type="Gene3D" id="1.10.150.20">
    <property type="entry name" value="5' to 3' exonuclease, C-terminal subdomain"/>
    <property type="match status" value="1"/>
</dbReference>
<dbReference type="PANTHER" id="PTHR42646:SF2">
    <property type="entry name" value="5'-3' EXONUCLEASE FAMILY PROTEIN"/>
    <property type="match status" value="1"/>
</dbReference>
<dbReference type="CDD" id="cd09898">
    <property type="entry name" value="H3TH_53EXO"/>
    <property type="match status" value="1"/>
</dbReference>
<feature type="domain" description="5'-3' exonuclease" evidence="6">
    <location>
        <begin position="3"/>
        <end position="256"/>
    </location>
</feature>
<keyword evidence="5" id="KW-0238">DNA-binding</keyword>
<keyword evidence="7" id="KW-0269">Exonuclease</keyword>
<dbReference type="InterPro" id="IPR038969">
    <property type="entry name" value="FEN"/>
</dbReference>
<evidence type="ECO:0000256" key="2">
    <source>
        <dbReference type="ARBA" id="ARBA00022759"/>
    </source>
</evidence>
<name>A4C486_9GAMM</name>
<keyword evidence="3" id="KW-0378">Hydrolase</keyword>
<proteinExistence type="predicted"/>
<dbReference type="FunFam" id="1.10.150.20:FF:000003">
    <property type="entry name" value="DNA polymerase I"/>
    <property type="match status" value="1"/>
</dbReference>
<evidence type="ECO:0000256" key="5">
    <source>
        <dbReference type="ARBA" id="ARBA00023125"/>
    </source>
</evidence>
<dbReference type="STRING" id="87626.PTD2_02326"/>
<protein>
    <submittedName>
        <fullName evidence="7">Exonuclease IX</fullName>
    </submittedName>
</protein>
<dbReference type="GO" id="GO:0003677">
    <property type="term" value="F:DNA binding"/>
    <property type="evidence" value="ECO:0007669"/>
    <property type="project" value="UniProtKB-KW"/>
</dbReference>
<keyword evidence="8" id="KW-1185">Reference proteome</keyword>
<gene>
    <name evidence="7" type="primary">xni</name>
    <name evidence="7" type="ORF">PTD2_02326</name>
</gene>
<dbReference type="Gene3D" id="3.40.50.1010">
    <property type="entry name" value="5'-nuclease"/>
    <property type="match status" value="1"/>
</dbReference>
<dbReference type="RefSeq" id="WP_009836666.1">
    <property type="nucleotide sequence ID" value="NZ_AAOH01000001.1"/>
</dbReference>
<dbReference type="SUPFAM" id="SSF47807">
    <property type="entry name" value="5' to 3' exonuclease, C-terminal subdomain"/>
    <property type="match status" value="1"/>
</dbReference>
<accession>A4C486</accession>
<evidence type="ECO:0000256" key="3">
    <source>
        <dbReference type="ARBA" id="ARBA00022801"/>
    </source>
</evidence>
<dbReference type="InterPro" id="IPR036279">
    <property type="entry name" value="5-3_exonuclease_C_sf"/>
</dbReference>
<dbReference type="HOGENOM" id="CLU_004675_1_2_6"/>
<dbReference type="Pfam" id="PF01367">
    <property type="entry name" value="5_3_exonuc"/>
    <property type="match status" value="1"/>
</dbReference>
<dbReference type="GO" id="GO:0017108">
    <property type="term" value="F:5'-flap endonuclease activity"/>
    <property type="evidence" value="ECO:0007669"/>
    <property type="project" value="InterPro"/>
</dbReference>
<sequence>MNKHLLIIDALNLIRRIYAVDSNQSNQEELAIKNAINRVERAVSKLLKQTIPSHAIAVFDGENSWRYQFYPDYKLNRKPMPEVLQTNLTHFAKQLTNLGVISYFPQEDEADDVIATLADKAAKQHINSTIVSTDKGFLPLLNQHIQVYDYFTAQYVSDKTIFDKFSVNKNQLTEFWALAGDPTNDIPGVKGIGKKTAQTLLAQYPSVTHALASTELNEKIRLKIESELNQYVISKTLATLRVDLPLGFSLKDLRLKRA</sequence>
<dbReference type="GO" id="GO:0008409">
    <property type="term" value="F:5'-3' exonuclease activity"/>
    <property type="evidence" value="ECO:0007669"/>
    <property type="project" value="InterPro"/>
</dbReference>
<evidence type="ECO:0000259" key="6">
    <source>
        <dbReference type="SMART" id="SM00475"/>
    </source>
</evidence>
<dbReference type="InterPro" id="IPR029060">
    <property type="entry name" value="PIN-like_dom_sf"/>
</dbReference>
<dbReference type="EMBL" id="AAOH01000001">
    <property type="protein sequence ID" value="EAR30368.1"/>
    <property type="molecule type" value="Genomic_DNA"/>
</dbReference>
<dbReference type="InterPro" id="IPR020045">
    <property type="entry name" value="DNA_polI_H3TH"/>
</dbReference>
<dbReference type="InterPro" id="IPR008918">
    <property type="entry name" value="HhH2"/>
</dbReference>
<evidence type="ECO:0000313" key="7">
    <source>
        <dbReference type="EMBL" id="EAR30368.1"/>
    </source>
</evidence>
<dbReference type="SMART" id="SM00475">
    <property type="entry name" value="53EXOc"/>
    <property type="match status" value="1"/>
</dbReference>
<comment type="caution">
    <text evidence="7">The sequence shown here is derived from an EMBL/GenBank/DDBJ whole genome shotgun (WGS) entry which is preliminary data.</text>
</comment>
<keyword evidence="2" id="KW-0255">Endonuclease</keyword>
<dbReference type="Pfam" id="PF02739">
    <property type="entry name" value="5_3_exonuc_N"/>
    <property type="match status" value="1"/>
</dbReference>
<dbReference type="PANTHER" id="PTHR42646">
    <property type="entry name" value="FLAP ENDONUCLEASE XNI"/>
    <property type="match status" value="1"/>
</dbReference>
<dbReference type="eggNOG" id="COG0258">
    <property type="taxonomic scope" value="Bacteria"/>
</dbReference>
<evidence type="ECO:0000313" key="8">
    <source>
        <dbReference type="Proteomes" id="UP000006201"/>
    </source>
</evidence>
<keyword evidence="1" id="KW-0540">Nuclease</keyword>
<reference evidence="7 8" key="1">
    <citation type="submission" date="2006-02" db="EMBL/GenBank/DDBJ databases">
        <authorList>
            <person name="Moran M.A."/>
            <person name="Kjelleberg S."/>
            <person name="Egan S."/>
            <person name="Saunders N."/>
            <person name="Thomas T."/>
            <person name="Ferriera S."/>
            <person name="Johnson J."/>
            <person name="Kravitz S."/>
            <person name="Halpern A."/>
            <person name="Remington K."/>
            <person name="Beeson K."/>
            <person name="Tran B."/>
            <person name="Rogers Y.-H."/>
            <person name="Friedman R."/>
            <person name="Venter J.C."/>
        </authorList>
    </citation>
    <scope>NUCLEOTIDE SEQUENCE [LARGE SCALE GENOMIC DNA]</scope>
    <source>
        <strain evidence="7 8">D2</strain>
    </source>
</reference>
<dbReference type="GO" id="GO:0033567">
    <property type="term" value="P:DNA replication, Okazaki fragment processing"/>
    <property type="evidence" value="ECO:0007669"/>
    <property type="project" value="InterPro"/>
</dbReference>
<dbReference type="OrthoDB" id="8070997at2"/>
<dbReference type="NCBIfam" id="NF007017">
    <property type="entry name" value="PRK09482.1"/>
    <property type="match status" value="1"/>
</dbReference>
<dbReference type="SMART" id="SM00279">
    <property type="entry name" value="HhH2"/>
    <property type="match status" value="1"/>
</dbReference>
<dbReference type="InterPro" id="IPR002421">
    <property type="entry name" value="5-3_exonuclease"/>
</dbReference>